<organism evidence="1 2">
    <name type="scientific">Dillenia turbinata</name>
    <dbReference type="NCBI Taxonomy" id="194707"/>
    <lineage>
        <taxon>Eukaryota</taxon>
        <taxon>Viridiplantae</taxon>
        <taxon>Streptophyta</taxon>
        <taxon>Embryophyta</taxon>
        <taxon>Tracheophyta</taxon>
        <taxon>Spermatophyta</taxon>
        <taxon>Magnoliopsida</taxon>
        <taxon>eudicotyledons</taxon>
        <taxon>Gunneridae</taxon>
        <taxon>Pentapetalae</taxon>
        <taxon>Dilleniales</taxon>
        <taxon>Dilleniaceae</taxon>
        <taxon>Dillenia</taxon>
    </lineage>
</organism>
<evidence type="ECO:0000313" key="1">
    <source>
        <dbReference type="EMBL" id="KAK6920507.1"/>
    </source>
</evidence>
<dbReference type="PANTHER" id="PTHR14939:SF5">
    <property type="entry name" value="F-BOX ONLY PROTEIN 22"/>
    <property type="match status" value="1"/>
</dbReference>
<dbReference type="AlphaFoldDB" id="A0AAN8Z151"/>
<gene>
    <name evidence="1" type="ORF">RJ641_014185</name>
</gene>
<dbReference type="GO" id="GO:0032436">
    <property type="term" value="P:positive regulation of proteasomal ubiquitin-dependent protein catabolic process"/>
    <property type="evidence" value="ECO:0007669"/>
    <property type="project" value="TreeGrafter"/>
</dbReference>
<dbReference type="Proteomes" id="UP001370490">
    <property type="component" value="Unassembled WGS sequence"/>
</dbReference>
<sequence length="269" mass="30074">MSSYYVAVDEAVNKVLSGPIRPHFAIAHVGPCFDLDVAHKLGVQLNFPTHLAARLGSTTPLITSVARGIMGIDAISNEFKEIKWDEFTPELGEEGYNLPANVNRGITLMVGFVPGLIVEAIPMIGSKELVWALEVDKFVTDVRNYTSSVSHTTSPAAMIMFGVRQYAPGLIHWLFLTHNVNGFQDPDADMRPVLDKMDRKRNQVVEENYLLRTVTQPKDWSPWFNCLGWSTHKVTTECFSFKASLDKRDSRIAYPCITLSIGAKKDIMK</sequence>
<comment type="caution">
    <text evidence="1">The sequence shown here is derived from an EMBL/GenBank/DDBJ whole genome shotgun (WGS) entry which is preliminary data.</text>
</comment>
<accession>A0AAN8Z151</accession>
<dbReference type="PANTHER" id="PTHR14939">
    <property type="entry name" value="F-BOX ONLY PROTEIN 22"/>
    <property type="match status" value="1"/>
</dbReference>
<name>A0AAN8Z151_9MAGN</name>
<dbReference type="EMBL" id="JBAMMX010000020">
    <property type="protein sequence ID" value="KAK6920507.1"/>
    <property type="molecule type" value="Genomic_DNA"/>
</dbReference>
<reference evidence="1 2" key="1">
    <citation type="submission" date="2023-12" db="EMBL/GenBank/DDBJ databases">
        <title>A high-quality genome assembly for Dillenia turbinata (Dilleniales).</title>
        <authorList>
            <person name="Chanderbali A."/>
        </authorList>
    </citation>
    <scope>NUCLEOTIDE SEQUENCE [LARGE SCALE GENOMIC DNA]</scope>
    <source>
        <strain evidence="1">LSX21</strain>
        <tissue evidence="1">Leaf</tissue>
    </source>
</reference>
<proteinExistence type="predicted"/>
<protein>
    <submittedName>
        <fullName evidence="1">Uncharacterized protein</fullName>
    </submittedName>
</protein>
<keyword evidence="2" id="KW-1185">Reference proteome</keyword>
<dbReference type="GO" id="GO:0000209">
    <property type="term" value="P:protein polyubiquitination"/>
    <property type="evidence" value="ECO:0007669"/>
    <property type="project" value="TreeGrafter"/>
</dbReference>
<evidence type="ECO:0000313" key="2">
    <source>
        <dbReference type="Proteomes" id="UP001370490"/>
    </source>
</evidence>